<keyword evidence="1" id="KW-0472">Membrane</keyword>
<keyword evidence="1" id="KW-1133">Transmembrane helix</keyword>
<dbReference type="Gramene" id="AET3Gv20236500.7">
    <property type="protein sequence ID" value="AET3Gv20236500.7"/>
    <property type="gene ID" value="AET3Gv20236500"/>
</dbReference>
<protein>
    <submittedName>
        <fullName evidence="2">Uncharacterized protein</fullName>
    </submittedName>
</protein>
<dbReference type="Proteomes" id="UP000015105">
    <property type="component" value="Chromosome 3D"/>
</dbReference>
<reference evidence="2" key="5">
    <citation type="journal article" date="2021" name="G3 (Bethesda)">
        <title>Aegilops tauschii genome assembly Aet v5.0 features greater sequence contiguity and improved annotation.</title>
        <authorList>
            <person name="Wang L."/>
            <person name="Zhu T."/>
            <person name="Rodriguez J.C."/>
            <person name="Deal K.R."/>
            <person name="Dubcovsky J."/>
            <person name="McGuire P.E."/>
            <person name="Lux T."/>
            <person name="Spannagl M."/>
            <person name="Mayer K.F.X."/>
            <person name="Baldrich P."/>
            <person name="Meyers B.C."/>
            <person name="Huo N."/>
            <person name="Gu Y.Q."/>
            <person name="Zhou H."/>
            <person name="Devos K.M."/>
            <person name="Bennetzen J.L."/>
            <person name="Unver T."/>
            <person name="Budak H."/>
            <person name="Gulick P.J."/>
            <person name="Galiba G."/>
            <person name="Kalapos B."/>
            <person name="Nelson D.R."/>
            <person name="Li P."/>
            <person name="You F.M."/>
            <person name="Luo M.C."/>
            <person name="Dvorak J."/>
        </authorList>
    </citation>
    <scope>NUCLEOTIDE SEQUENCE [LARGE SCALE GENOMIC DNA]</scope>
    <source>
        <strain evidence="2">cv. AL8/78</strain>
    </source>
</reference>
<reference evidence="3" key="2">
    <citation type="journal article" date="2017" name="Nat. Plants">
        <title>The Aegilops tauschii genome reveals multiple impacts of transposons.</title>
        <authorList>
            <person name="Zhao G."/>
            <person name="Zou C."/>
            <person name="Li K."/>
            <person name="Wang K."/>
            <person name="Li T."/>
            <person name="Gao L."/>
            <person name="Zhang X."/>
            <person name="Wang H."/>
            <person name="Yang Z."/>
            <person name="Liu X."/>
            <person name="Jiang W."/>
            <person name="Mao L."/>
            <person name="Kong X."/>
            <person name="Jiao Y."/>
            <person name="Jia J."/>
        </authorList>
    </citation>
    <scope>NUCLEOTIDE SEQUENCE [LARGE SCALE GENOMIC DNA]</scope>
    <source>
        <strain evidence="3">cv. AL8/78</strain>
    </source>
</reference>
<evidence type="ECO:0000256" key="1">
    <source>
        <dbReference type="SAM" id="Phobius"/>
    </source>
</evidence>
<evidence type="ECO:0000313" key="3">
    <source>
        <dbReference type="Proteomes" id="UP000015105"/>
    </source>
</evidence>
<keyword evidence="3" id="KW-1185">Reference proteome</keyword>
<reference evidence="2" key="4">
    <citation type="submission" date="2019-03" db="UniProtKB">
        <authorList>
            <consortium name="EnsemblPlants"/>
        </authorList>
    </citation>
    <scope>IDENTIFICATION</scope>
</reference>
<organism evidence="2 3">
    <name type="scientific">Aegilops tauschii subsp. strangulata</name>
    <name type="common">Goatgrass</name>
    <dbReference type="NCBI Taxonomy" id="200361"/>
    <lineage>
        <taxon>Eukaryota</taxon>
        <taxon>Viridiplantae</taxon>
        <taxon>Streptophyta</taxon>
        <taxon>Embryophyta</taxon>
        <taxon>Tracheophyta</taxon>
        <taxon>Spermatophyta</taxon>
        <taxon>Magnoliopsida</taxon>
        <taxon>Liliopsida</taxon>
        <taxon>Poales</taxon>
        <taxon>Poaceae</taxon>
        <taxon>BOP clade</taxon>
        <taxon>Pooideae</taxon>
        <taxon>Triticodae</taxon>
        <taxon>Triticeae</taxon>
        <taxon>Triticinae</taxon>
        <taxon>Aegilops</taxon>
    </lineage>
</organism>
<keyword evidence="1" id="KW-0812">Transmembrane</keyword>
<dbReference type="AlphaFoldDB" id="A0A453E672"/>
<accession>A0A453E672</accession>
<evidence type="ECO:0000313" key="2">
    <source>
        <dbReference type="EnsemblPlants" id="AET3Gv20236500.7"/>
    </source>
</evidence>
<sequence>MESVGVAPAPAAVAVAEQKMKLLEPRKEPLASAAAAAKAPCKWAMKKKLVGGDAGYVLEDVPHLTDYMPELPVRAIAPVLLSPSPVPIAWCSCLLDFPSRGSARSCQVPMLFRPLFWRLLWILHIFIYIFFTIFLGFEDKPIAMQSSCSNN</sequence>
<feature type="transmembrane region" description="Helical" evidence="1">
    <location>
        <begin position="115"/>
        <end position="137"/>
    </location>
</feature>
<proteinExistence type="predicted"/>
<name>A0A453E672_AEGTS</name>
<reference evidence="2" key="3">
    <citation type="journal article" date="2017" name="Nature">
        <title>Genome sequence of the progenitor of the wheat D genome Aegilops tauschii.</title>
        <authorList>
            <person name="Luo M.C."/>
            <person name="Gu Y.Q."/>
            <person name="Puiu D."/>
            <person name="Wang H."/>
            <person name="Twardziok S.O."/>
            <person name="Deal K.R."/>
            <person name="Huo N."/>
            <person name="Zhu T."/>
            <person name="Wang L."/>
            <person name="Wang Y."/>
            <person name="McGuire P.E."/>
            <person name="Liu S."/>
            <person name="Long H."/>
            <person name="Ramasamy R.K."/>
            <person name="Rodriguez J.C."/>
            <person name="Van S.L."/>
            <person name="Yuan L."/>
            <person name="Wang Z."/>
            <person name="Xia Z."/>
            <person name="Xiao L."/>
            <person name="Anderson O.D."/>
            <person name="Ouyang S."/>
            <person name="Liang Y."/>
            <person name="Zimin A.V."/>
            <person name="Pertea G."/>
            <person name="Qi P."/>
            <person name="Bennetzen J.L."/>
            <person name="Dai X."/>
            <person name="Dawson M.W."/>
            <person name="Muller H.G."/>
            <person name="Kugler K."/>
            <person name="Rivarola-Duarte L."/>
            <person name="Spannagl M."/>
            <person name="Mayer K.F.X."/>
            <person name="Lu F.H."/>
            <person name="Bevan M.W."/>
            <person name="Leroy P."/>
            <person name="Li P."/>
            <person name="You F.M."/>
            <person name="Sun Q."/>
            <person name="Liu Z."/>
            <person name="Lyons E."/>
            <person name="Wicker T."/>
            <person name="Salzberg S.L."/>
            <person name="Devos K.M."/>
            <person name="Dvorak J."/>
        </authorList>
    </citation>
    <scope>NUCLEOTIDE SEQUENCE [LARGE SCALE GENOMIC DNA]</scope>
    <source>
        <strain evidence="2">cv. AL8/78</strain>
    </source>
</reference>
<dbReference type="EnsemblPlants" id="AET3Gv20236500.7">
    <property type="protein sequence ID" value="AET3Gv20236500.7"/>
    <property type="gene ID" value="AET3Gv20236500"/>
</dbReference>
<reference evidence="3" key="1">
    <citation type="journal article" date="2014" name="Science">
        <title>Ancient hybridizations among the ancestral genomes of bread wheat.</title>
        <authorList>
            <consortium name="International Wheat Genome Sequencing Consortium,"/>
            <person name="Marcussen T."/>
            <person name="Sandve S.R."/>
            <person name="Heier L."/>
            <person name="Spannagl M."/>
            <person name="Pfeifer M."/>
            <person name="Jakobsen K.S."/>
            <person name="Wulff B.B."/>
            <person name="Steuernagel B."/>
            <person name="Mayer K.F."/>
            <person name="Olsen O.A."/>
        </authorList>
    </citation>
    <scope>NUCLEOTIDE SEQUENCE [LARGE SCALE GENOMIC DNA]</scope>
    <source>
        <strain evidence="3">cv. AL8/78</strain>
    </source>
</reference>